<evidence type="ECO:0000256" key="1">
    <source>
        <dbReference type="ARBA" id="ARBA00022603"/>
    </source>
</evidence>
<dbReference type="GO" id="GO:0032259">
    <property type="term" value="P:methylation"/>
    <property type="evidence" value="ECO:0007669"/>
    <property type="project" value="UniProtKB-KW"/>
</dbReference>
<evidence type="ECO:0000313" key="4">
    <source>
        <dbReference type="Proteomes" id="UP000694001"/>
    </source>
</evidence>
<dbReference type="Pfam" id="PF13489">
    <property type="entry name" value="Methyltransf_23"/>
    <property type="match status" value="1"/>
</dbReference>
<keyword evidence="4" id="KW-1185">Reference proteome</keyword>
<dbReference type="InterPro" id="IPR050602">
    <property type="entry name" value="Malonyl-ACP_OMT"/>
</dbReference>
<dbReference type="PANTHER" id="PTHR13090:SF1">
    <property type="entry name" value="ARGININE-HYDROXYLASE NDUFAF5, MITOCHONDRIAL"/>
    <property type="match status" value="1"/>
</dbReference>
<protein>
    <submittedName>
        <fullName evidence="3">Methyltransferase domain-containing protein</fullName>
    </submittedName>
</protein>
<proteinExistence type="predicted"/>
<evidence type="ECO:0000256" key="2">
    <source>
        <dbReference type="ARBA" id="ARBA00022679"/>
    </source>
</evidence>
<dbReference type="GO" id="GO:0008168">
    <property type="term" value="F:methyltransferase activity"/>
    <property type="evidence" value="ECO:0007669"/>
    <property type="project" value="UniProtKB-KW"/>
</dbReference>
<dbReference type="AlphaFoldDB" id="A0A975YK98"/>
<dbReference type="EMBL" id="CP076448">
    <property type="protein sequence ID" value="QXM25524.1"/>
    <property type="molecule type" value="Genomic_DNA"/>
</dbReference>
<accession>A0A975YK98</accession>
<dbReference type="Proteomes" id="UP000694001">
    <property type="component" value="Chromosome"/>
</dbReference>
<sequence length="320" mass="33722">MPGMNTVMEVFDRKLHRKRRERAARLVASAEPILAETAARLADRLDDTTRRFTRALDLGGRHGLMARLLRARGIPFVVSADPAPAMARRAAASCGRAVAADEEALPFAPGSFDLVVSNLSLHWVNDLPGALLQIRQALEPDGLFLATLWALGTLAPVREAFLAAEAEVTGGASPRVSPFADLRDCAALLQRAGFALPVADVETITVEYRDPFALFADLRALGETNAVAALNRTSLRRAVLGRAVARLAEGARGGVIAIPFVVATLTGWAPHASQPKPLAPGSARLRLADALGTVEHAAGQGSACATAAAALGDRLQAKRT</sequence>
<evidence type="ECO:0000313" key="3">
    <source>
        <dbReference type="EMBL" id="QXM25524.1"/>
    </source>
</evidence>
<name>A0A975YK98_9PROT</name>
<keyword evidence="1 3" id="KW-0489">Methyltransferase</keyword>
<dbReference type="KEGG" id="elio:KO353_04695"/>
<gene>
    <name evidence="3" type="ORF">KO353_04695</name>
</gene>
<reference evidence="3" key="1">
    <citation type="submission" date="2021-06" db="EMBL/GenBank/DDBJ databases">
        <title>Elioraea tepida, sp. nov., a moderately thermophilic aerobic anoxygenic phototrophic bacterium isolated from an alkaline siliceous hot spring mat community in Yellowstone National Park, WY, USA.</title>
        <authorList>
            <person name="Saini M.K."/>
            <person name="Yoshida S."/>
            <person name="Sebastian A."/>
            <person name="Hirose S."/>
            <person name="Hara E."/>
            <person name="Tamaki H."/>
            <person name="Soulier N.T."/>
            <person name="Albert I."/>
            <person name="Hanada S."/>
            <person name="Bryant D.A."/>
            <person name="Tank M."/>
        </authorList>
    </citation>
    <scope>NUCLEOTIDE SEQUENCE</scope>
    <source>
        <strain evidence="3">MS-P2</strain>
    </source>
</reference>
<organism evidence="3 4">
    <name type="scientific">Elioraea tepida</name>
    <dbReference type="NCBI Taxonomy" id="2843330"/>
    <lineage>
        <taxon>Bacteria</taxon>
        <taxon>Pseudomonadati</taxon>
        <taxon>Pseudomonadota</taxon>
        <taxon>Alphaproteobacteria</taxon>
        <taxon>Acetobacterales</taxon>
        <taxon>Elioraeaceae</taxon>
        <taxon>Elioraea</taxon>
    </lineage>
</organism>
<dbReference type="RefSeq" id="WP_218286580.1">
    <property type="nucleotide sequence ID" value="NZ_CP076448.1"/>
</dbReference>
<dbReference type="CDD" id="cd02440">
    <property type="entry name" value="AdoMet_MTases"/>
    <property type="match status" value="1"/>
</dbReference>
<keyword evidence="2" id="KW-0808">Transferase</keyword>
<dbReference type="PANTHER" id="PTHR13090">
    <property type="entry name" value="ARGININE-HYDROXYLASE NDUFAF5, MITOCHONDRIAL"/>
    <property type="match status" value="1"/>
</dbReference>